<dbReference type="Pfam" id="PF08245">
    <property type="entry name" value="Mur_ligase_M"/>
    <property type="match status" value="1"/>
</dbReference>
<protein>
    <recommendedName>
        <fullName evidence="10 11">UDP-N-acetylmuramoyl-tripeptide--D-alanyl-D-alanine ligase</fullName>
        <ecNumber evidence="10 11">6.3.2.10</ecNumber>
    </recommendedName>
    <alternativeName>
        <fullName evidence="10">D-alanyl-D-alanine-adding enzyme</fullName>
    </alternativeName>
</protein>
<evidence type="ECO:0000256" key="7">
    <source>
        <dbReference type="ARBA" id="ARBA00022984"/>
    </source>
</evidence>
<sequence length="443" mass="48219">MLSLDEIIRATGGKPQDLPDLSVEPSGVSTDSRTLEQGELFVALKGPNFDGHDFTVQAFEKGAVAALVSKDVSLPRTILVPDTLNALGDAAIAYRRKFDIPVVVITGTNGKTTTKNLLSDLLNLKYKTYANPGNLNNLIGMPLSIFELAEDHEIAVLEAGINHKSELTRLAEIASPSIGLITNIGPGHLEGIGTLEDVLDAKWELARAVKEREGVVYFDSVYPALVERAEKEGIRFKTFTADKEAEADFKPSSYSQDTEGISFTIRGQEIGMKLLGVSNLSNAVAALSIAISEFNIPLDQAAGALEKARPEKWRFEHRMIGDIHLLLDCYNANPVSMHESLGLLTLFPSPRIAVLGAMLELGEESKRYHHEILELARDIADLVIITGPYSELYPRHEGVIFIPDKKKAAEELRKRLVPGATVLVKGSRGCGLEDVAAETWGSL</sequence>
<dbReference type="EMBL" id="WJKJ01000223">
    <property type="protein sequence ID" value="MBD3364873.1"/>
    <property type="molecule type" value="Genomic_DNA"/>
</dbReference>
<dbReference type="PANTHER" id="PTHR43024:SF1">
    <property type="entry name" value="UDP-N-ACETYLMURAMOYL-TRIPEPTIDE--D-ALANYL-D-ALANINE LIGASE"/>
    <property type="match status" value="1"/>
</dbReference>
<proteinExistence type="inferred from homology"/>
<dbReference type="InterPro" id="IPR036565">
    <property type="entry name" value="Mur-like_cat_sf"/>
</dbReference>
<dbReference type="Gene3D" id="3.90.190.20">
    <property type="entry name" value="Mur ligase, C-terminal domain"/>
    <property type="match status" value="1"/>
</dbReference>
<keyword evidence="3 10" id="KW-0132">Cell division</keyword>
<reference evidence="15" key="1">
    <citation type="submission" date="2019-11" db="EMBL/GenBank/DDBJ databases">
        <title>Microbial mats filling the niche in hypersaline microbial mats.</title>
        <authorList>
            <person name="Wong H.L."/>
            <person name="Macleod F.I."/>
            <person name="White R.A. III"/>
            <person name="Burns B.P."/>
        </authorList>
    </citation>
    <scope>NUCLEOTIDE SEQUENCE</scope>
    <source>
        <strain evidence="15">Bin_327</strain>
    </source>
</reference>
<evidence type="ECO:0000313" key="16">
    <source>
        <dbReference type="Proteomes" id="UP000630660"/>
    </source>
</evidence>
<comment type="function">
    <text evidence="10 11">Involved in cell wall formation. Catalyzes the final step in the synthesis of UDP-N-acetylmuramoyl-pentapeptide, the precursor of murein.</text>
</comment>
<comment type="similarity">
    <text evidence="10">Belongs to the MurCDEF family. MurF subfamily.</text>
</comment>
<comment type="pathway">
    <text evidence="10 11">Cell wall biogenesis; peptidoglycan biosynthesis.</text>
</comment>
<feature type="domain" description="Mur ligase N-terminal catalytic" evidence="12">
    <location>
        <begin position="26"/>
        <end position="75"/>
    </location>
</feature>
<dbReference type="NCBIfam" id="TIGR01143">
    <property type="entry name" value="murF"/>
    <property type="match status" value="1"/>
</dbReference>
<dbReference type="InterPro" id="IPR051046">
    <property type="entry name" value="MurCDEF_CellWall_CoF430Synth"/>
</dbReference>
<feature type="binding site" evidence="10">
    <location>
        <begin position="107"/>
        <end position="113"/>
    </location>
    <ligand>
        <name>ATP</name>
        <dbReference type="ChEBI" id="CHEBI:30616"/>
    </ligand>
</feature>
<dbReference type="GO" id="GO:0071555">
    <property type="term" value="P:cell wall organization"/>
    <property type="evidence" value="ECO:0007669"/>
    <property type="project" value="UniProtKB-KW"/>
</dbReference>
<dbReference type="InterPro" id="IPR000713">
    <property type="entry name" value="Mur_ligase_N"/>
</dbReference>
<dbReference type="Pfam" id="PF01225">
    <property type="entry name" value="Mur_ligase"/>
    <property type="match status" value="1"/>
</dbReference>
<evidence type="ECO:0000259" key="12">
    <source>
        <dbReference type="Pfam" id="PF01225"/>
    </source>
</evidence>
<evidence type="ECO:0000256" key="10">
    <source>
        <dbReference type="HAMAP-Rule" id="MF_02019"/>
    </source>
</evidence>
<keyword evidence="1 10" id="KW-0963">Cytoplasm</keyword>
<evidence type="ECO:0000256" key="4">
    <source>
        <dbReference type="ARBA" id="ARBA00022741"/>
    </source>
</evidence>
<keyword evidence="4 10" id="KW-0547">Nucleotide-binding</keyword>
<dbReference type="PANTHER" id="PTHR43024">
    <property type="entry name" value="UDP-N-ACETYLMURAMOYL-TRIPEPTIDE--D-ALANYL-D-ALANINE LIGASE"/>
    <property type="match status" value="1"/>
</dbReference>
<dbReference type="EC" id="6.3.2.10" evidence="10 11"/>
<keyword evidence="6 10" id="KW-0133">Cell shape</keyword>
<dbReference type="GO" id="GO:0005524">
    <property type="term" value="F:ATP binding"/>
    <property type="evidence" value="ECO:0007669"/>
    <property type="project" value="UniProtKB-UniRule"/>
</dbReference>
<dbReference type="GO" id="GO:0051301">
    <property type="term" value="P:cell division"/>
    <property type="evidence" value="ECO:0007669"/>
    <property type="project" value="UniProtKB-KW"/>
</dbReference>
<evidence type="ECO:0000256" key="9">
    <source>
        <dbReference type="ARBA" id="ARBA00023316"/>
    </source>
</evidence>
<evidence type="ECO:0000256" key="6">
    <source>
        <dbReference type="ARBA" id="ARBA00022960"/>
    </source>
</evidence>
<dbReference type="InterPro" id="IPR013221">
    <property type="entry name" value="Mur_ligase_cen"/>
</dbReference>
<dbReference type="Pfam" id="PF02875">
    <property type="entry name" value="Mur_ligase_C"/>
    <property type="match status" value="1"/>
</dbReference>
<keyword evidence="2 10" id="KW-0436">Ligase</keyword>
<keyword evidence="5 10" id="KW-0067">ATP-binding</keyword>
<feature type="domain" description="Mur ligase central" evidence="14">
    <location>
        <begin position="105"/>
        <end position="289"/>
    </location>
</feature>
<comment type="catalytic activity">
    <reaction evidence="10 11">
        <text>D-alanyl-D-alanine + UDP-N-acetyl-alpha-D-muramoyl-L-alanyl-gamma-D-glutamyl-meso-2,6-diaminopimelate + ATP = UDP-N-acetyl-alpha-D-muramoyl-L-alanyl-gamma-D-glutamyl-meso-2,6-diaminopimeloyl-D-alanyl-D-alanine + ADP + phosphate + H(+)</text>
        <dbReference type="Rhea" id="RHEA:28374"/>
        <dbReference type="ChEBI" id="CHEBI:15378"/>
        <dbReference type="ChEBI" id="CHEBI:30616"/>
        <dbReference type="ChEBI" id="CHEBI:43474"/>
        <dbReference type="ChEBI" id="CHEBI:57822"/>
        <dbReference type="ChEBI" id="CHEBI:61386"/>
        <dbReference type="ChEBI" id="CHEBI:83905"/>
        <dbReference type="ChEBI" id="CHEBI:456216"/>
        <dbReference type="EC" id="6.3.2.10"/>
    </reaction>
</comment>
<dbReference type="InterPro" id="IPR035911">
    <property type="entry name" value="MurE/MurF_N"/>
</dbReference>
<evidence type="ECO:0000256" key="2">
    <source>
        <dbReference type="ARBA" id="ARBA00022598"/>
    </source>
</evidence>
<keyword evidence="8 10" id="KW-0131">Cell cycle</keyword>
<dbReference type="SUPFAM" id="SSF53244">
    <property type="entry name" value="MurD-like peptide ligases, peptide-binding domain"/>
    <property type="match status" value="1"/>
</dbReference>
<dbReference type="Gene3D" id="3.40.1190.10">
    <property type="entry name" value="Mur-like, catalytic domain"/>
    <property type="match status" value="1"/>
</dbReference>
<dbReference type="SUPFAM" id="SSF53623">
    <property type="entry name" value="MurD-like peptide ligases, catalytic domain"/>
    <property type="match status" value="1"/>
</dbReference>
<dbReference type="AlphaFoldDB" id="A0A9D5QCN6"/>
<comment type="caution">
    <text evidence="15">The sequence shown here is derived from an EMBL/GenBank/DDBJ whole genome shotgun (WGS) entry which is preliminary data.</text>
</comment>
<evidence type="ECO:0000259" key="14">
    <source>
        <dbReference type="Pfam" id="PF08245"/>
    </source>
</evidence>
<dbReference type="GO" id="GO:0009252">
    <property type="term" value="P:peptidoglycan biosynthetic process"/>
    <property type="evidence" value="ECO:0007669"/>
    <property type="project" value="UniProtKB-UniRule"/>
</dbReference>
<name>A0A9D5QCN6_UNCW3</name>
<feature type="domain" description="Mur ligase C-terminal" evidence="13">
    <location>
        <begin position="314"/>
        <end position="428"/>
    </location>
</feature>
<evidence type="ECO:0000256" key="5">
    <source>
        <dbReference type="ARBA" id="ARBA00022840"/>
    </source>
</evidence>
<keyword evidence="7 10" id="KW-0573">Peptidoglycan synthesis</keyword>
<dbReference type="GO" id="GO:0005737">
    <property type="term" value="C:cytoplasm"/>
    <property type="evidence" value="ECO:0007669"/>
    <property type="project" value="UniProtKB-SubCell"/>
</dbReference>
<comment type="subcellular location">
    <subcellularLocation>
        <location evidence="10 11">Cytoplasm</location>
    </subcellularLocation>
</comment>
<accession>A0A9D5QCN6</accession>
<dbReference type="InterPro" id="IPR036615">
    <property type="entry name" value="Mur_ligase_C_dom_sf"/>
</dbReference>
<organism evidence="15 16">
    <name type="scientific">candidate division WOR-3 bacterium</name>
    <dbReference type="NCBI Taxonomy" id="2052148"/>
    <lineage>
        <taxon>Bacteria</taxon>
        <taxon>Bacteria division WOR-3</taxon>
    </lineage>
</organism>
<gene>
    <name evidence="10 15" type="primary">murF</name>
    <name evidence="15" type="ORF">GF359_06625</name>
</gene>
<evidence type="ECO:0000256" key="1">
    <source>
        <dbReference type="ARBA" id="ARBA00022490"/>
    </source>
</evidence>
<dbReference type="Proteomes" id="UP000630660">
    <property type="component" value="Unassembled WGS sequence"/>
</dbReference>
<dbReference type="HAMAP" id="MF_02019">
    <property type="entry name" value="MurF"/>
    <property type="match status" value="1"/>
</dbReference>
<evidence type="ECO:0000313" key="15">
    <source>
        <dbReference type="EMBL" id="MBD3364873.1"/>
    </source>
</evidence>
<evidence type="ECO:0000256" key="3">
    <source>
        <dbReference type="ARBA" id="ARBA00022618"/>
    </source>
</evidence>
<dbReference type="SUPFAM" id="SSF63418">
    <property type="entry name" value="MurE/MurF N-terminal domain"/>
    <property type="match status" value="1"/>
</dbReference>
<dbReference type="Gene3D" id="3.40.1390.10">
    <property type="entry name" value="MurE/MurF, N-terminal domain"/>
    <property type="match status" value="1"/>
</dbReference>
<dbReference type="InterPro" id="IPR004101">
    <property type="entry name" value="Mur_ligase_C"/>
</dbReference>
<dbReference type="GO" id="GO:0008360">
    <property type="term" value="P:regulation of cell shape"/>
    <property type="evidence" value="ECO:0007669"/>
    <property type="project" value="UniProtKB-KW"/>
</dbReference>
<dbReference type="GO" id="GO:0047480">
    <property type="term" value="F:UDP-N-acetylmuramoyl-tripeptide-D-alanyl-D-alanine ligase activity"/>
    <property type="evidence" value="ECO:0007669"/>
    <property type="project" value="UniProtKB-UniRule"/>
</dbReference>
<keyword evidence="9 10" id="KW-0961">Cell wall biogenesis/degradation</keyword>
<evidence type="ECO:0000259" key="13">
    <source>
        <dbReference type="Pfam" id="PF02875"/>
    </source>
</evidence>
<evidence type="ECO:0000256" key="8">
    <source>
        <dbReference type="ARBA" id="ARBA00023306"/>
    </source>
</evidence>
<evidence type="ECO:0000256" key="11">
    <source>
        <dbReference type="RuleBase" id="RU004136"/>
    </source>
</evidence>
<dbReference type="InterPro" id="IPR005863">
    <property type="entry name" value="UDP-N-AcMur_synth"/>
</dbReference>